<dbReference type="SMART" id="SM00062">
    <property type="entry name" value="PBPb"/>
    <property type="match status" value="2"/>
</dbReference>
<comment type="catalytic activity">
    <reaction evidence="2">
        <text>2 GTP = 3',3'-c-di-GMP + 2 diphosphate</text>
        <dbReference type="Rhea" id="RHEA:24898"/>
        <dbReference type="ChEBI" id="CHEBI:33019"/>
        <dbReference type="ChEBI" id="CHEBI:37565"/>
        <dbReference type="ChEBI" id="CHEBI:58805"/>
        <dbReference type="EC" id="2.7.7.65"/>
    </reaction>
</comment>
<dbReference type="SUPFAM" id="SSF53850">
    <property type="entry name" value="Periplasmic binding protein-like II"/>
    <property type="match status" value="2"/>
</dbReference>
<dbReference type="InterPro" id="IPR001638">
    <property type="entry name" value="Solute-binding_3/MltF_N"/>
</dbReference>
<sequence length="714" mass="82852">MKKKFILPFFLLFLSAKCFSIPLILTEEEREFIKNTPIVTVGMMPDFTPFSYYIENEVVGFEHDLLNIISQKTGLVFEKNIGKWTNIYNAFKNKELDVLTSISYKEYREPFTYFTNAYYNIPIMIFVKDNFGEYNGLKSLSGKKVGVLKDVFYIKELEKIGTMNLVFYDNYDELTKDLVFGKIDALIQNLTNINYLIKKNLYNNITLASELSLPNTSREDLRLGIQPENIILSSILEKTLSSISKKEMTALSEKWIGSIKEYPGGHINLTNAERAYINTKTIKYCINPSGLPFEGLNEEGEHIGMSSDYYHLFEQMLSAKFELVETENWNQSIEYIKHRQCDMLALGMETPERKKYLNFTSHYLDVPLVVATKVNVPFINHILDLENKKIGIIKGDAFVKILRGKYPSLDIIEVDDIYDGLDKVKDDQLFAYIDTLTSIGYEFQSRYFGELKIAGKISENLELSIAVRNDDEELLNILQKSVDSITSERHRKILTKWVPIKYEEKINYFFIWKMIIFVSVFFVFIVYWNRKLIKANSLLKQAQTYIEEKNKELKQLALTDNLTKLFNRRKLEELIRNEIDESRGENKTFCLSILDIDHFKEVNDKHGHQKGDSVLVDFSNLIKDNLKTTDYIGRYGGEEFIIIFPESKIDDVYKAVEELRLKISHYNFHTIGNKTASFGLTLSQEGDTMESLIKRADNALYEAKESGRNKVVVL</sequence>
<feature type="transmembrane region" description="Helical" evidence="3">
    <location>
        <begin position="509"/>
        <end position="528"/>
    </location>
</feature>
<gene>
    <name evidence="6" type="ORF">IF202_10505</name>
</gene>
<dbReference type="PANTHER" id="PTHR45138">
    <property type="entry name" value="REGULATORY COMPONENTS OF SENSORY TRANSDUCTION SYSTEM"/>
    <property type="match status" value="1"/>
</dbReference>
<keyword evidence="3" id="KW-0472">Membrane</keyword>
<dbReference type="CDD" id="cd01007">
    <property type="entry name" value="PBP2_BvgS_HisK_like"/>
    <property type="match status" value="1"/>
</dbReference>
<organism evidence="6 7">
    <name type="scientific">Marinomonas colpomeniae</name>
    <dbReference type="NCBI Taxonomy" id="2774408"/>
    <lineage>
        <taxon>Bacteria</taxon>
        <taxon>Pseudomonadati</taxon>
        <taxon>Pseudomonadota</taxon>
        <taxon>Gammaproteobacteria</taxon>
        <taxon>Oceanospirillales</taxon>
        <taxon>Oceanospirillaceae</taxon>
        <taxon>Marinomonas</taxon>
    </lineage>
</organism>
<evidence type="ECO:0000256" key="1">
    <source>
        <dbReference type="ARBA" id="ARBA00012528"/>
    </source>
</evidence>
<dbReference type="InterPro" id="IPR000160">
    <property type="entry name" value="GGDEF_dom"/>
</dbReference>
<dbReference type="EMBL" id="JACYFC010000003">
    <property type="protein sequence ID" value="MBD5771480.1"/>
    <property type="molecule type" value="Genomic_DNA"/>
</dbReference>
<reference evidence="6 7" key="1">
    <citation type="submission" date="2020-09" db="EMBL/GenBank/DDBJ databases">
        <title>Marinomonas sp. nov., isolated from the cysticercosis algae of Qingdao, China.</title>
        <authorList>
            <person name="Sun X."/>
        </authorList>
    </citation>
    <scope>NUCLEOTIDE SEQUENCE [LARGE SCALE GENOMIC DNA]</scope>
    <source>
        <strain evidence="6 7">SM2066</strain>
    </source>
</reference>
<dbReference type="PANTHER" id="PTHR45138:SF9">
    <property type="entry name" value="DIGUANYLATE CYCLASE DGCM-RELATED"/>
    <property type="match status" value="1"/>
</dbReference>
<evidence type="ECO:0000256" key="4">
    <source>
        <dbReference type="SAM" id="SignalP"/>
    </source>
</evidence>
<evidence type="ECO:0000256" key="3">
    <source>
        <dbReference type="SAM" id="Phobius"/>
    </source>
</evidence>
<evidence type="ECO:0000313" key="7">
    <source>
        <dbReference type="Proteomes" id="UP000604161"/>
    </source>
</evidence>
<accession>A0ABR8NZK8</accession>
<name>A0ABR8NZK8_9GAMM</name>
<feature type="chain" id="PRO_5046619392" description="diguanylate cyclase" evidence="4">
    <location>
        <begin position="21"/>
        <end position="714"/>
    </location>
</feature>
<dbReference type="SMART" id="SM00267">
    <property type="entry name" value="GGDEF"/>
    <property type="match status" value="1"/>
</dbReference>
<dbReference type="InterPro" id="IPR050469">
    <property type="entry name" value="Diguanylate_Cyclase"/>
</dbReference>
<dbReference type="PROSITE" id="PS50887">
    <property type="entry name" value="GGDEF"/>
    <property type="match status" value="1"/>
</dbReference>
<feature type="signal peptide" evidence="4">
    <location>
        <begin position="1"/>
        <end position="20"/>
    </location>
</feature>
<dbReference type="Gene3D" id="3.40.190.10">
    <property type="entry name" value="Periplasmic binding protein-like II"/>
    <property type="match status" value="4"/>
</dbReference>
<keyword evidence="4" id="KW-0732">Signal</keyword>
<proteinExistence type="predicted"/>
<dbReference type="EC" id="2.7.7.65" evidence="1"/>
<comment type="caution">
    <text evidence="6">The sequence shown here is derived from an EMBL/GenBank/DDBJ whole genome shotgun (WGS) entry which is preliminary data.</text>
</comment>
<evidence type="ECO:0000256" key="2">
    <source>
        <dbReference type="ARBA" id="ARBA00034247"/>
    </source>
</evidence>
<dbReference type="InterPro" id="IPR043128">
    <property type="entry name" value="Rev_trsase/Diguanyl_cyclase"/>
</dbReference>
<dbReference type="RefSeq" id="WP_191594857.1">
    <property type="nucleotide sequence ID" value="NZ_JACYFC010000003.1"/>
</dbReference>
<keyword evidence="3" id="KW-0812">Transmembrane</keyword>
<dbReference type="InterPro" id="IPR029787">
    <property type="entry name" value="Nucleotide_cyclase"/>
</dbReference>
<evidence type="ECO:0000259" key="5">
    <source>
        <dbReference type="PROSITE" id="PS50887"/>
    </source>
</evidence>
<dbReference type="Proteomes" id="UP000604161">
    <property type="component" value="Unassembled WGS sequence"/>
</dbReference>
<keyword evidence="7" id="KW-1185">Reference proteome</keyword>
<dbReference type="Pfam" id="PF00497">
    <property type="entry name" value="SBP_bac_3"/>
    <property type="match status" value="2"/>
</dbReference>
<dbReference type="CDD" id="cd13708">
    <property type="entry name" value="PBP2_BvgS_like_1"/>
    <property type="match status" value="1"/>
</dbReference>
<evidence type="ECO:0000313" key="6">
    <source>
        <dbReference type="EMBL" id="MBD5771480.1"/>
    </source>
</evidence>
<feature type="domain" description="GGDEF" evidence="5">
    <location>
        <begin position="587"/>
        <end position="714"/>
    </location>
</feature>
<dbReference type="CDD" id="cd01949">
    <property type="entry name" value="GGDEF"/>
    <property type="match status" value="1"/>
</dbReference>
<protein>
    <recommendedName>
        <fullName evidence="1">diguanylate cyclase</fullName>
        <ecNumber evidence="1">2.7.7.65</ecNumber>
    </recommendedName>
</protein>
<dbReference type="Pfam" id="PF00990">
    <property type="entry name" value="GGDEF"/>
    <property type="match status" value="1"/>
</dbReference>
<dbReference type="NCBIfam" id="TIGR00254">
    <property type="entry name" value="GGDEF"/>
    <property type="match status" value="1"/>
</dbReference>
<dbReference type="SUPFAM" id="SSF55073">
    <property type="entry name" value="Nucleotide cyclase"/>
    <property type="match status" value="1"/>
</dbReference>
<keyword evidence="3" id="KW-1133">Transmembrane helix</keyword>
<dbReference type="Gene3D" id="3.30.70.270">
    <property type="match status" value="1"/>
</dbReference>